<gene>
    <name evidence="4" type="ORF">HK099_003829</name>
</gene>
<evidence type="ECO:0000313" key="5">
    <source>
        <dbReference type="Proteomes" id="UP001211065"/>
    </source>
</evidence>
<dbReference type="PROSITE" id="PS50012">
    <property type="entry name" value="RCC1_3"/>
    <property type="match status" value="6"/>
</dbReference>
<dbReference type="InterPro" id="IPR000408">
    <property type="entry name" value="Reg_chr_condens"/>
</dbReference>
<dbReference type="InterPro" id="IPR051210">
    <property type="entry name" value="Ub_ligase/GEF_domain"/>
</dbReference>
<dbReference type="Pfam" id="PF25390">
    <property type="entry name" value="WD40_RLD"/>
    <property type="match status" value="1"/>
</dbReference>
<evidence type="ECO:0000259" key="3">
    <source>
        <dbReference type="Pfam" id="PF25390"/>
    </source>
</evidence>
<dbReference type="InterPro" id="IPR009091">
    <property type="entry name" value="RCC1/BLIP-II"/>
</dbReference>
<sequence length="401" mass="44186">MLFSFGSNQNGQLGNGNLEDSSLPQRVFFKEKVKSISLGSNHTILLSSTGSVWSCGLNDFGQIGFNEDVSQSLVLKEAELVKGHSFLKASCGWNHTLLMDSEGSLFSLGNNEFGQLGINKSELKNFSYGAFKLFRVDITKKVTFISSGYRSNVALTEDGEVFVWGQNKHGELGKLIDNELEGIKDVNKKLWPGKKGMKNTASVIYKPKIIAFPEPIIQVEIGQYHTLALSQSGRVYMQGKNNKGQLSINPLEVKSCELPFELKLKGISVSSITAGWSTSGALSTEGKVYFWGRNDLGQLGTIRNTVDCWQPHEIPFKNNIIMVSTCSEYSLALDSKLNIFAWGKGWNEHGNLGTGNLNNALQPVRICLNSSEENSKKVIDRVVLCSGYGHTFLSVDYINSE</sequence>
<accession>A0AAD5XW23</accession>
<feature type="repeat" description="RCC1" evidence="2">
    <location>
        <begin position="286"/>
        <end position="336"/>
    </location>
</feature>
<name>A0AAD5XW23_9FUNG</name>
<evidence type="ECO:0000256" key="1">
    <source>
        <dbReference type="ARBA" id="ARBA00022737"/>
    </source>
</evidence>
<proteinExistence type="predicted"/>
<reference evidence="4" key="1">
    <citation type="submission" date="2020-05" db="EMBL/GenBank/DDBJ databases">
        <title>Phylogenomic resolution of chytrid fungi.</title>
        <authorList>
            <person name="Stajich J.E."/>
            <person name="Amses K."/>
            <person name="Simmons R."/>
            <person name="Seto K."/>
            <person name="Myers J."/>
            <person name="Bonds A."/>
            <person name="Quandt C.A."/>
            <person name="Barry K."/>
            <person name="Liu P."/>
            <person name="Grigoriev I."/>
            <person name="Longcore J.E."/>
            <person name="James T.Y."/>
        </authorList>
    </citation>
    <scope>NUCLEOTIDE SEQUENCE</scope>
    <source>
        <strain evidence="4">JEL0476</strain>
    </source>
</reference>
<dbReference type="PROSITE" id="PS00626">
    <property type="entry name" value="RCC1_2"/>
    <property type="match status" value="1"/>
</dbReference>
<feature type="repeat" description="RCC1" evidence="2">
    <location>
        <begin position="103"/>
        <end position="158"/>
    </location>
</feature>
<comment type="caution">
    <text evidence="4">The sequence shown here is derived from an EMBL/GenBank/DDBJ whole genome shotgun (WGS) entry which is preliminary data.</text>
</comment>
<evidence type="ECO:0000256" key="2">
    <source>
        <dbReference type="PROSITE-ProRule" id="PRU00235"/>
    </source>
</evidence>
<feature type="repeat" description="RCC1" evidence="2">
    <location>
        <begin position="1"/>
        <end position="49"/>
    </location>
</feature>
<protein>
    <recommendedName>
        <fullName evidence="3">RCC1-like domain-containing protein</fullName>
    </recommendedName>
</protein>
<organism evidence="4 5">
    <name type="scientific">Clydaea vesicula</name>
    <dbReference type="NCBI Taxonomy" id="447962"/>
    <lineage>
        <taxon>Eukaryota</taxon>
        <taxon>Fungi</taxon>
        <taxon>Fungi incertae sedis</taxon>
        <taxon>Chytridiomycota</taxon>
        <taxon>Chytridiomycota incertae sedis</taxon>
        <taxon>Chytridiomycetes</taxon>
        <taxon>Lobulomycetales</taxon>
        <taxon>Lobulomycetaceae</taxon>
        <taxon>Clydaea</taxon>
    </lineage>
</organism>
<dbReference type="Gene3D" id="2.130.10.30">
    <property type="entry name" value="Regulator of chromosome condensation 1/beta-lactamase-inhibitor protein II"/>
    <property type="match status" value="2"/>
</dbReference>
<keyword evidence="1" id="KW-0677">Repeat</keyword>
<feature type="repeat" description="RCC1" evidence="2">
    <location>
        <begin position="159"/>
        <end position="232"/>
    </location>
</feature>
<dbReference type="EMBL" id="JADGJW010000257">
    <property type="protein sequence ID" value="KAJ3221023.1"/>
    <property type="molecule type" value="Genomic_DNA"/>
</dbReference>
<feature type="domain" description="RCC1-like" evidence="3">
    <location>
        <begin position="2"/>
        <end position="392"/>
    </location>
</feature>
<dbReference type="PANTHER" id="PTHR22870">
    <property type="entry name" value="REGULATOR OF CHROMOSOME CONDENSATION"/>
    <property type="match status" value="1"/>
</dbReference>
<feature type="repeat" description="RCC1" evidence="2">
    <location>
        <begin position="233"/>
        <end position="285"/>
    </location>
</feature>
<keyword evidence="5" id="KW-1185">Reference proteome</keyword>
<feature type="repeat" description="RCC1" evidence="2">
    <location>
        <begin position="50"/>
        <end position="102"/>
    </location>
</feature>
<dbReference type="Proteomes" id="UP001211065">
    <property type="component" value="Unassembled WGS sequence"/>
</dbReference>
<dbReference type="PANTHER" id="PTHR22870:SF466">
    <property type="entry name" value="ANKYRIN REPEAT-CONTAINING PROTEIN"/>
    <property type="match status" value="1"/>
</dbReference>
<dbReference type="PRINTS" id="PR00633">
    <property type="entry name" value="RCCNDNSATION"/>
</dbReference>
<dbReference type="AlphaFoldDB" id="A0AAD5XW23"/>
<evidence type="ECO:0000313" key="4">
    <source>
        <dbReference type="EMBL" id="KAJ3221023.1"/>
    </source>
</evidence>
<dbReference type="SUPFAM" id="SSF50985">
    <property type="entry name" value="RCC1/BLIP-II"/>
    <property type="match status" value="1"/>
</dbReference>
<dbReference type="InterPro" id="IPR058923">
    <property type="entry name" value="RCC1-like_dom"/>
</dbReference>